<keyword evidence="2" id="KW-1185">Reference proteome</keyword>
<dbReference type="EnsemblPlants" id="AVESA.00010b.r2.5AG0797960.1">
    <property type="protein sequence ID" value="AVESA.00010b.r2.5AG0797960.1.CDS"/>
    <property type="gene ID" value="AVESA.00010b.r2.5AG0797960"/>
</dbReference>
<sequence length="279" mass="31461">MVTTDSSSFPSNKGEEIVVGDVVYVSSEEEEDTTKWLHVLLQTKFWWSCNDHWKEHRGEMSMLCLYCYEVVCPHCMHDKPGHRLLKVRRYAYRSIILVKDIHDLGLNIDISEIQTYIVNSQRAVHLRPVRRSPGFRPSQGAPSCTTCSVWLHTEPNLFCSLACKENVAISGDFSDTEADRKARQQASVEPSPERTVSAVLALPAPRPYASPVKDQRNTDVPEAVRGYGVQKPVADSPSPQQPEAPPAPVAEDQHQVANNPASFRRRPRKMLNPVRAPFF</sequence>
<evidence type="ECO:0000313" key="1">
    <source>
        <dbReference type="EnsemblPlants" id="AVESA.00010b.r2.5AG0797960.1.CDS"/>
    </source>
</evidence>
<name>A0ACD5XDN7_AVESA</name>
<accession>A0ACD5XDN7</accession>
<protein>
    <submittedName>
        <fullName evidence="1">Uncharacterized protein</fullName>
    </submittedName>
</protein>
<reference evidence="1" key="1">
    <citation type="submission" date="2021-05" db="EMBL/GenBank/DDBJ databases">
        <authorList>
            <person name="Scholz U."/>
            <person name="Mascher M."/>
            <person name="Fiebig A."/>
        </authorList>
    </citation>
    <scope>NUCLEOTIDE SEQUENCE [LARGE SCALE GENOMIC DNA]</scope>
</reference>
<evidence type="ECO:0000313" key="2">
    <source>
        <dbReference type="Proteomes" id="UP001732700"/>
    </source>
</evidence>
<proteinExistence type="predicted"/>
<organism evidence="1 2">
    <name type="scientific">Avena sativa</name>
    <name type="common">Oat</name>
    <dbReference type="NCBI Taxonomy" id="4498"/>
    <lineage>
        <taxon>Eukaryota</taxon>
        <taxon>Viridiplantae</taxon>
        <taxon>Streptophyta</taxon>
        <taxon>Embryophyta</taxon>
        <taxon>Tracheophyta</taxon>
        <taxon>Spermatophyta</taxon>
        <taxon>Magnoliopsida</taxon>
        <taxon>Liliopsida</taxon>
        <taxon>Poales</taxon>
        <taxon>Poaceae</taxon>
        <taxon>BOP clade</taxon>
        <taxon>Pooideae</taxon>
        <taxon>Poodae</taxon>
        <taxon>Poeae</taxon>
        <taxon>Poeae Chloroplast Group 1 (Aveneae type)</taxon>
        <taxon>Aveninae</taxon>
        <taxon>Avena</taxon>
    </lineage>
</organism>
<dbReference type="Proteomes" id="UP001732700">
    <property type="component" value="Chromosome 5A"/>
</dbReference>
<reference evidence="1" key="2">
    <citation type="submission" date="2025-09" db="UniProtKB">
        <authorList>
            <consortium name="EnsemblPlants"/>
        </authorList>
    </citation>
    <scope>IDENTIFICATION</scope>
</reference>